<reference evidence="4 5" key="1">
    <citation type="submission" date="2020-08" db="EMBL/GenBank/DDBJ databases">
        <title>Genomic Encyclopedia of Type Strains, Phase IV (KMG-IV): sequencing the most valuable type-strain genomes for metagenomic binning, comparative biology and taxonomic classification.</title>
        <authorList>
            <person name="Goeker M."/>
        </authorList>
    </citation>
    <scope>NUCLEOTIDE SEQUENCE [LARGE SCALE GENOMIC DNA]</scope>
    <source>
        <strain evidence="4 5">DSM 16268</strain>
    </source>
</reference>
<protein>
    <submittedName>
        <fullName evidence="4">Putative acylesterase/phospholipase RssA</fullName>
    </submittedName>
</protein>
<evidence type="ECO:0000256" key="2">
    <source>
        <dbReference type="PROSITE-ProRule" id="PRU01161"/>
    </source>
</evidence>
<feature type="short sequence motif" description="DGA/G" evidence="2">
    <location>
        <begin position="296"/>
        <end position="298"/>
    </location>
</feature>
<proteinExistence type="predicted"/>
<dbReference type="InterPro" id="IPR002641">
    <property type="entry name" value="PNPLA_dom"/>
</dbReference>
<organism evidence="4 5">
    <name type="scientific">Prosthecomicrobium pneumaticum</name>
    <dbReference type="NCBI Taxonomy" id="81895"/>
    <lineage>
        <taxon>Bacteria</taxon>
        <taxon>Pseudomonadati</taxon>
        <taxon>Pseudomonadota</taxon>
        <taxon>Alphaproteobacteria</taxon>
        <taxon>Hyphomicrobiales</taxon>
        <taxon>Kaistiaceae</taxon>
        <taxon>Prosthecomicrobium</taxon>
    </lineage>
</organism>
<feature type="short sequence motif" description="GXSXG" evidence="2">
    <location>
        <begin position="110"/>
        <end position="114"/>
    </location>
</feature>
<name>A0A7W9FKR7_9HYPH</name>
<dbReference type="Gene3D" id="3.40.1090.10">
    <property type="entry name" value="Cytosolic phospholipase A2 catalytic domain"/>
    <property type="match status" value="2"/>
</dbReference>
<dbReference type="GO" id="GO:0016042">
    <property type="term" value="P:lipid catabolic process"/>
    <property type="evidence" value="ECO:0007669"/>
    <property type="project" value="UniProtKB-UniRule"/>
</dbReference>
<comment type="caution">
    <text evidence="2">Lacks conserved residue(s) required for the propagation of feature annotation.</text>
</comment>
<dbReference type="PROSITE" id="PS51635">
    <property type="entry name" value="PNPLA"/>
    <property type="match status" value="1"/>
</dbReference>
<keyword evidence="2" id="KW-0442">Lipid degradation</keyword>
<evidence type="ECO:0000313" key="4">
    <source>
        <dbReference type="EMBL" id="MBB5751199.1"/>
    </source>
</evidence>
<dbReference type="RefSeq" id="WP_183851774.1">
    <property type="nucleotide sequence ID" value="NZ_JACHOO010000001.1"/>
</dbReference>
<gene>
    <name evidence="4" type="ORF">GGQ63_000242</name>
</gene>
<dbReference type="InterPro" id="IPR016035">
    <property type="entry name" value="Acyl_Trfase/lysoPLipase"/>
</dbReference>
<comment type="caution">
    <text evidence="4">The sequence shown here is derived from an EMBL/GenBank/DDBJ whole genome shotgun (WGS) entry which is preliminary data.</text>
</comment>
<accession>A0A7W9FKR7</accession>
<feature type="active site" description="Proton acceptor" evidence="2">
    <location>
        <position position="296"/>
    </location>
</feature>
<dbReference type="GO" id="GO:0016787">
    <property type="term" value="F:hydrolase activity"/>
    <property type="evidence" value="ECO:0007669"/>
    <property type="project" value="UniProtKB-UniRule"/>
</dbReference>
<feature type="domain" description="PNPLA" evidence="3">
    <location>
        <begin position="69"/>
        <end position="309"/>
    </location>
</feature>
<keyword evidence="1 2" id="KW-0443">Lipid metabolism</keyword>
<dbReference type="EMBL" id="JACHOO010000001">
    <property type="protein sequence ID" value="MBB5751199.1"/>
    <property type="molecule type" value="Genomic_DNA"/>
</dbReference>
<dbReference type="Proteomes" id="UP000523821">
    <property type="component" value="Unassembled WGS sequence"/>
</dbReference>
<sequence length="517" mass="54682">MQQIENATRDKRARRLGLAAALGAALALSGCLSAINEPINAPVAATVAPMPASAAIAGLDTSGSTVVGLAFSGGGTRAAAFAYGMMRELEATPLPGGEGSMLDSVRMVSGVSGGSVAAAYFGLNGTRGYRDFRERFLIRDGEASMRTSVMQPTNILRAIGGGVNDRSSFGRWLDKNVFSGARFGQLRRPGAPTVWINATDLYNRTPFLFTYDTFSALCSDLDQLPIAEAVAASAAVPVVFAPIQLAAYGGSCGYKQPGWLVSALNTPNVSSGLKAYARALDSYQDPEKLKFVKLVDGGITDNFGITGFSIARASSQTPYGPLSPSEAVKMRRLVFLVGNAGQTQNADWASSTEQPGLADLVMAVTDTAIDASVREGFDSLRQEMQRWHKQLIDWRCGLPRNEVERLRGSVNGWNCRDVKLFVGEVGFEELDAGERAELQRVPTRLKLPKAQVDLVIAAGREALRRNDAFADALKSLQPVTSGARAPALPAPGGVQAPIEAAAPASAGLDQPIRAGAW</sequence>
<dbReference type="Pfam" id="PF01734">
    <property type="entry name" value="Patatin"/>
    <property type="match status" value="1"/>
</dbReference>
<keyword evidence="2" id="KW-0378">Hydrolase</keyword>
<evidence type="ECO:0000313" key="5">
    <source>
        <dbReference type="Proteomes" id="UP000523821"/>
    </source>
</evidence>
<feature type="active site" description="Nucleophile" evidence="2">
    <location>
        <position position="112"/>
    </location>
</feature>
<dbReference type="AlphaFoldDB" id="A0A7W9FKR7"/>
<keyword evidence="5" id="KW-1185">Reference proteome</keyword>
<evidence type="ECO:0000259" key="3">
    <source>
        <dbReference type="PROSITE" id="PS51635"/>
    </source>
</evidence>
<evidence type="ECO:0000256" key="1">
    <source>
        <dbReference type="ARBA" id="ARBA00023098"/>
    </source>
</evidence>
<dbReference type="SUPFAM" id="SSF52151">
    <property type="entry name" value="FabD/lysophospholipase-like"/>
    <property type="match status" value="1"/>
</dbReference>